<evidence type="ECO:0000313" key="2">
    <source>
        <dbReference type="Proteomes" id="UP000307749"/>
    </source>
</evidence>
<proteinExistence type="predicted"/>
<organism evidence="1 2">
    <name type="scientific">Metallibacterium scheffleri</name>
    <dbReference type="NCBI Taxonomy" id="993689"/>
    <lineage>
        <taxon>Bacteria</taxon>
        <taxon>Pseudomonadati</taxon>
        <taxon>Pseudomonadota</taxon>
        <taxon>Gammaproteobacteria</taxon>
        <taxon>Lysobacterales</taxon>
        <taxon>Rhodanobacteraceae</taxon>
        <taxon>Metallibacterium</taxon>
    </lineage>
</organism>
<evidence type="ECO:0000313" key="1">
    <source>
        <dbReference type="EMBL" id="THD07104.1"/>
    </source>
</evidence>
<dbReference type="AlphaFoldDB" id="A0A4S3KGL9"/>
<reference evidence="1 2" key="1">
    <citation type="submission" date="2017-02" db="EMBL/GenBank/DDBJ databases">
        <title>Whole genome sequencing of Metallibacterium scheffleri DSM 24874 (T).</title>
        <authorList>
            <person name="Kumar S."/>
            <person name="Patil P."/>
            <person name="Patil P.B."/>
        </authorList>
    </citation>
    <scope>NUCLEOTIDE SEQUENCE [LARGE SCALE GENOMIC DNA]</scope>
    <source>
        <strain evidence="1 2">DSM 24874</strain>
    </source>
</reference>
<dbReference type="Proteomes" id="UP000307749">
    <property type="component" value="Unassembled WGS sequence"/>
</dbReference>
<gene>
    <name evidence="1" type="ORF">B1806_15415</name>
</gene>
<name>A0A4S3KGL9_9GAMM</name>
<protein>
    <submittedName>
        <fullName evidence="1">Uncharacterized protein</fullName>
    </submittedName>
</protein>
<keyword evidence="2" id="KW-1185">Reference proteome</keyword>
<accession>A0A4S3KGL9</accession>
<dbReference type="OrthoDB" id="7068459at2"/>
<sequence length="575" mass="65880">MAMTDIYAEPLTLESLQQFKALAALGADSIAVLARIEGLDVADFNEAEVRANIIDPMVRVLGYDKGTDFSVDLERYLKVLEKDLKPDYKFNLWQADFWILEAKKPRFGEANFAYKDLSQALEYAAHPQINAALVVLCDGIKIEVFDREVDLTRPILHVDREHLRRDFGKLRHLLEPWQLWFFQKRRILRSLDKVFDREFNMQRVEEFKALVEARLNSKRQIILENFRRNMKPDTAEVSEMLLRAPIEDLVEVHLFLNHPVPALRAMTTALIKHSEFGSFRTLFRILPDQPRDTNDLFYGQALRYLFELAETRETVEWFPAWLAQGQQSNVKVEFIAQHLLRLCVTHFAADEARKTILLAAAAFRRVIKVLLMSSDVQWRQAQVLHILDRYQTPELAWRQAVASPAGQMLGMLESGTLGATYRFVAACRGERGEFKTESAKLKLKAIWQFEKEILSAIDNYPKLREERALGEMHPTESVSVNYDFLGHFALCVVSSIPKWKEYILQTHQAELRTLAALGSWSARELLGLEKTAPYPPLSDEEVATRFFFGDIAMMRALRSGYAGRAAGAGAVGEPT</sequence>
<comment type="caution">
    <text evidence="1">The sequence shown here is derived from an EMBL/GenBank/DDBJ whole genome shotgun (WGS) entry which is preliminary data.</text>
</comment>
<dbReference type="EMBL" id="MWQO01000067">
    <property type="protein sequence ID" value="THD07104.1"/>
    <property type="molecule type" value="Genomic_DNA"/>
</dbReference>
<dbReference type="RefSeq" id="WP_081130083.1">
    <property type="nucleotide sequence ID" value="NZ_LDOS01000004.1"/>
</dbReference>